<comment type="catalytic activity">
    <reaction evidence="10">
        <text>N(6)-dimethylallyladenosine(37) in tRNA + (sulfur carrier)-SH + AH2 + 2 S-adenosyl-L-methionine = 2-methylsulfanyl-N(6)-dimethylallyladenosine(37) in tRNA + (sulfur carrier)-H + 5'-deoxyadenosine + L-methionine + A + S-adenosyl-L-homocysteine + 2 H(+)</text>
        <dbReference type="Rhea" id="RHEA:37067"/>
        <dbReference type="Rhea" id="RHEA-COMP:10375"/>
        <dbReference type="Rhea" id="RHEA-COMP:10376"/>
        <dbReference type="Rhea" id="RHEA-COMP:14737"/>
        <dbReference type="Rhea" id="RHEA-COMP:14739"/>
        <dbReference type="ChEBI" id="CHEBI:13193"/>
        <dbReference type="ChEBI" id="CHEBI:15378"/>
        <dbReference type="ChEBI" id="CHEBI:17319"/>
        <dbReference type="ChEBI" id="CHEBI:17499"/>
        <dbReference type="ChEBI" id="CHEBI:29917"/>
        <dbReference type="ChEBI" id="CHEBI:57844"/>
        <dbReference type="ChEBI" id="CHEBI:57856"/>
        <dbReference type="ChEBI" id="CHEBI:59789"/>
        <dbReference type="ChEBI" id="CHEBI:64428"/>
        <dbReference type="ChEBI" id="CHEBI:74415"/>
        <dbReference type="ChEBI" id="CHEBI:74417"/>
        <dbReference type="EC" id="2.8.4.3"/>
    </reaction>
</comment>
<dbReference type="Proteomes" id="UP000488506">
    <property type="component" value="Unassembled WGS sequence"/>
</dbReference>
<comment type="function">
    <text evidence="2">Catalyzes the methylthiolation of N6-(dimethylallyl)adenosine (i(6)A), leading to the formation of 2-methylthio-N6-(dimethylallyl)adenosine (ms(2)i(6)A) at position 37 in tRNAs that read codons beginning with uridine.</text>
</comment>
<evidence type="ECO:0000256" key="7">
    <source>
        <dbReference type="ARBA" id="ARBA00023004"/>
    </source>
</evidence>
<keyword evidence="6" id="KW-0479">Metal-binding</keyword>
<evidence type="ECO:0000256" key="1">
    <source>
        <dbReference type="ARBA" id="ARBA00001966"/>
    </source>
</evidence>
<evidence type="ECO:0000256" key="10">
    <source>
        <dbReference type="ARBA" id="ARBA00051425"/>
    </source>
</evidence>
<accession>A0A833L1F8</accession>
<evidence type="ECO:0000256" key="6">
    <source>
        <dbReference type="ARBA" id="ARBA00022723"/>
    </source>
</evidence>
<comment type="cofactor">
    <cofactor evidence="1">
        <name>[4Fe-4S] cluster</name>
        <dbReference type="ChEBI" id="CHEBI:49883"/>
    </cofactor>
</comment>
<dbReference type="PANTHER" id="PTHR43020:SF2">
    <property type="entry name" value="MITOCHONDRIAL TRNA METHYLTHIOTRANSFERASE CDK5RAP1"/>
    <property type="match status" value="1"/>
</dbReference>
<evidence type="ECO:0000259" key="15">
    <source>
        <dbReference type="PROSITE" id="PS51918"/>
    </source>
</evidence>
<dbReference type="GO" id="GO:0035597">
    <property type="term" value="F:tRNA-2-methylthio-N(6)-dimethylallyladenosine(37) synthase activity"/>
    <property type="evidence" value="ECO:0007669"/>
    <property type="project" value="UniProtKB-EC"/>
</dbReference>
<dbReference type="InterPro" id="IPR005839">
    <property type="entry name" value="Methylthiotransferase"/>
</dbReference>
<dbReference type="NCBIfam" id="TIGR01574">
    <property type="entry name" value="miaB-methiolase"/>
    <property type="match status" value="1"/>
</dbReference>
<keyword evidence="4" id="KW-0808">Transferase</keyword>
<dbReference type="InterPro" id="IPR007197">
    <property type="entry name" value="rSAM"/>
</dbReference>
<comment type="caution">
    <text evidence="16">The sequence shown here is derived from an EMBL/GenBank/DDBJ whole genome shotgun (WGS) entry which is preliminary data.</text>
</comment>
<dbReference type="InterPro" id="IPR023404">
    <property type="entry name" value="rSAM_horseshoe"/>
</dbReference>
<reference evidence="16 17" key="1">
    <citation type="submission" date="2019-12" db="EMBL/GenBank/DDBJ databases">
        <authorList>
            <person name="Wolfe R."/>
            <person name="Danczak R."/>
            <person name="Wilkins M."/>
        </authorList>
    </citation>
    <scope>NUCLEOTIDE SEQUENCE [LARGE SCALE GENOMIC DNA]</scope>
    <source>
        <strain evidence="16">X2_MaxBin.013</strain>
    </source>
</reference>
<dbReference type="GO" id="GO:0005829">
    <property type="term" value="C:cytosol"/>
    <property type="evidence" value="ECO:0007669"/>
    <property type="project" value="TreeGrafter"/>
</dbReference>
<evidence type="ECO:0000256" key="2">
    <source>
        <dbReference type="ARBA" id="ARBA00003234"/>
    </source>
</evidence>
<dbReference type="EMBL" id="WPAF01000008">
    <property type="protein sequence ID" value="KAF0134456.1"/>
    <property type="molecule type" value="Genomic_DNA"/>
</dbReference>
<evidence type="ECO:0000256" key="3">
    <source>
        <dbReference type="ARBA" id="ARBA00022485"/>
    </source>
</evidence>
<keyword evidence="3" id="KW-0004">4Fe-4S</keyword>
<evidence type="ECO:0000256" key="5">
    <source>
        <dbReference type="ARBA" id="ARBA00022691"/>
    </source>
</evidence>
<evidence type="ECO:0000313" key="16">
    <source>
        <dbReference type="EMBL" id="KAF0134456.1"/>
    </source>
</evidence>
<feature type="domain" description="MTTase N-terminal" evidence="14">
    <location>
        <begin position="2"/>
        <end position="129"/>
    </location>
</feature>
<evidence type="ECO:0000259" key="14">
    <source>
        <dbReference type="PROSITE" id="PS51449"/>
    </source>
</evidence>
<keyword evidence="7" id="KW-0408">Iron</keyword>
<evidence type="ECO:0000256" key="9">
    <source>
        <dbReference type="ARBA" id="ARBA00033765"/>
    </source>
</evidence>
<dbReference type="EC" id="2.8.4.3" evidence="9"/>
<dbReference type="SMART" id="SM00729">
    <property type="entry name" value="Elp3"/>
    <property type="match status" value="1"/>
</dbReference>
<dbReference type="PROSITE" id="PS51449">
    <property type="entry name" value="MTTASE_N"/>
    <property type="match status" value="1"/>
</dbReference>
<dbReference type="InterPro" id="IPR058240">
    <property type="entry name" value="rSAM_sf"/>
</dbReference>
<dbReference type="PANTHER" id="PTHR43020">
    <property type="entry name" value="CDK5 REGULATORY SUBUNIT-ASSOCIATED PROTEIN 1"/>
    <property type="match status" value="1"/>
</dbReference>
<dbReference type="AlphaFoldDB" id="A0A833L1F8"/>
<dbReference type="Pfam" id="PF00919">
    <property type="entry name" value="UPF0004"/>
    <property type="match status" value="1"/>
</dbReference>
<dbReference type="InterPro" id="IPR038135">
    <property type="entry name" value="Methylthiotransferase_N_sf"/>
</dbReference>
<feature type="domain" description="Radical SAM core" evidence="15">
    <location>
        <begin position="133"/>
        <end position="363"/>
    </location>
</feature>
<dbReference type="NCBIfam" id="TIGR00089">
    <property type="entry name" value="MiaB/RimO family radical SAM methylthiotransferase"/>
    <property type="match status" value="1"/>
</dbReference>
<dbReference type="PROSITE" id="PS01278">
    <property type="entry name" value="MTTASE_RADICAL"/>
    <property type="match status" value="1"/>
</dbReference>
<name>A0A833L1F8_UNCSA</name>
<evidence type="ECO:0000256" key="4">
    <source>
        <dbReference type="ARBA" id="ARBA00022679"/>
    </source>
</evidence>
<dbReference type="SFLD" id="SFLDS00029">
    <property type="entry name" value="Radical_SAM"/>
    <property type="match status" value="1"/>
</dbReference>
<dbReference type="InterPro" id="IPR013848">
    <property type="entry name" value="Methylthiotransferase_N"/>
</dbReference>
<dbReference type="SFLD" id="SFLDG01061">
    <property type="entry name" value="methylthiotransferase"/>
    <property type="match status" value="1"/>
</dbReference>
<dbReference type="SUPFAM" id="SSF102114">
    <property type="entry name" value="Radical SAM enzymes"/>
    <property type="match status" value="1"/>
</dbReference>
<dbReference type="Pfam" id="PF04055">
    <property type="entry name" value="Radical_SAM"/>
    <property type="match status" value="1"/>
</dbReference>
<gene>
    <name evidence="16" type="ORF">FD145_681</name>
</gene>
<evidence type="ECO:0000256" key="8">
    <source>
        <dbReference type="ARBA" id="ARBA00023014"/>
    </source>
</evidence>
<evidence type="ECO:0000256" key="13">
    <source>
        <dbReference type="ARBA" id="ARBA00081141"/>
    </source>
</evidence>
<dbReference type="GO" id="GO:0046872">
    <property type="term" value="F:metal ion binding"/>
    <property type="evidence" value="ECO:0007669"/>
    <property type="project" value="UniProtKB-KW"/>
</dbReference>
<protein>
    <recommendedName>
        <fullName evidence="11">tRNA-2-methylthio-N(6)-dimethylallyladenosine synthase</fullName>
        <ecNumber evidence="9">2.8.4.3</ecNumber>
    </recommendedName>
    <alternativeName>
        <fullName evidence="13">(Dimethylallyl)adenosine tRNA methylthiotransferase MiaB</fullName>
    </alternativeName>
    <alternativeName>
        <fullName evidence="12">tRNA-i(6)A37 methylthiotransferase</fullName>
    </alternativeName>
</protein>
<organism evidence="16 17">
    <name type="scientific">Candidatus Saganbacteria bacterium</name>
    <dbReference type="NCBI Taxonomy" id="2575572"/>
    <lineage>
        <taxon>Bacteria</taxon>
        <taxon>Bacillati</taxon>
        <taxon>Saganbacteria</taxon>
    </lineage>
</organism>
<keyword evidence="5" id="KW-0949">S-adenosyl-L-methionine</keyword>
<evidence type="ECO:0000256" key="12">
    <source>
        <dbReference type="ARBA" id="ARBA00080698"/>
    </source>
</evidence>
<proteinExistence type="predicted"/>
<dbReference type="GO" id="GO:0051539">
    <property type="term" value="F:4 iron, 4 sulfur cluster binding"/>
    <property type="evidence" value="ECO:0007669"/>
    <property type="project" value="UniProtKB-KW"/>
</dbReference>
<sequence>MKHYFIKTYGCQMNVADSNKIAEVFNLHGFEQIPDEKMRWPQQKAKLSKCDFFLVNTCCIREAAENRAFSYINALKVFKKKNPNVIIGICGCIPKEEHIDLKSKFPFVDIIFGPNEIGKLEEFLKPHISYSPSPLVRGKYVTIMTGCDNFCSYCVVPYVRGREYSRPMDEILDEIKGLLDQGVSDITLLGQNVNSYKYNLAKLMTEIENIFALPACRQAGALRFMTSHPRDMSDELIETIKNCPHAARDFHLPLQAGDDEILKKMNRGYNIEYFRGRVKKIKELMPEATITTDIIVGFPGETEEQFNNTLDRVREFRFNAVNMAAYSMRPQTAAAKMPGHLPENIKQERLGKLKKVVVAWRSRG</sequence>
<dbReference type="Gene3D" id="3.40.50.12160">
    <property type="entry name" value="Methylthiotransferase, N-terminal domain"/>
    <property type="match status" value="1"/>
</dbReference>
<keyword evidence="8" id="KW-0411">Iron-sulfur</keyword>
<dbReference type="PROSITE" id="PS51918">
    <property type="entry name" value="RADICAL_SAM"/>
    <property type="match status" value="1"/>
</dbReference>
<evidence type="ECO:0000256" key="11">
    <source>
        <dbReference type="ARBA" id="ARBA00068570"/>
    </source>
</evidence>
<evidence type="ECO:0000313" key="17">
    <source>
        <dbReference type="Proteomes" id="UP000488506"/>
    </source>
</evidence>
<dbReference type="SFLD" id="SFLDG01082">
    <property type="entry name" value="B12-binding_domain_containing"/>
    <property type="match status" value="1"/>
</dbReference>
<dbReference type="FunFam" id="3.40.50.12160:FF:000003">
    <property type="entry name" value="CDK5 regulatory subunit-associated protein 1"/>
    <property type="match status" value="1"/>
</dbReference>
<dbReference type="FunFam" id="3.80.30.20:FF:000001">
    <property type="entry name" value="tRNA-2-methylthio-N(6)-dimethylallyladenosine synthase 2"/>
    <property type="match status" value="1"/>
</dbReference>
<dbReference type="InterPro" id="IPR006638">
    <property type="entry name" value="Elp3/MiaA/NifB-like_rSAM"/>
</dbReference>
<dbReference type="InterPro" id="IPR020612">
    <property type="entry name" value="Methylthiotransferase_CS"/>
</dbReference>
<dbReference type="Gene3D" id="3.80.30.20">
    <property type="entry name" value="tm_1862 like domain"/>
    <property type="match status" value="1"/>
</dbReference>